<name>A0A0A5GNQ8_9BACI</name>
<protein>
    <submittedName>
        <fullName evidence="2">Uncharacterized protein</fullName>
    </submittedName>
</protein>
<keyword evidence="1" id="KW-0812">Transmembrane</keyword>
<organism evidence="2 3">
    <name type="scientific">Pontibacillus halophilus JSM 076056 = DSM 19796</name>
    <dbReference type="NCBI Taxonomy" id="1385510"/>
    <lineage>
        <taxon>Bacteria</taxon>
        <taxon>Bacillati</taxon>
        <taxon>Bacillota</taxon>
        <taxon>Bacilli</taxon>
        <taxon>Bacillales</taxon>
        <taxon>Bacillaceae</taxon>
        <taxon>Pontibacillus</taxon>
    </lineage>
</organism>
<dbReference type="EMBL" id="AVPE01000005">
    <property type="protein sequence ID" value="KGX92805.1"/>
    <property type="molecule type" value="Genomic_DNA"/>
</dbReference>
<gene>
    <name evidence="2" type="ORF">N781_15665</name>
</gene>
<keyword evidence="3" id="KW-1185">Reference proteome</keyword>
<evidence type="ECO:0000256" key="1">
    <source>
        <dbReference type="SAM" id="Phobius"/>
    </source>
</evidence>
<evidence type="ECO:0000313" key="3">
    <source>
        <dbReference type="Proteomes" id="UP000030528"/>
    </source>
</evidence>
<dbReference type="RefSeq" id="WP_026800140.1">
    <property type="nucleotide sequence ID" value="NZ_AULI01000007.1"/>
</dbReference>
<feature type="transmembrane region" description="Helical" evidence="1">
    <location>
        <begin position="6"/>
        <end position="25"/>
    </location>
</feature>
<keyword evidence="1" id="KW-1133">Transmembrane helix</keyword>
<dbReference type="AlphaFoldDB" id="A0A0A5GNQ8"/>
<evidence type="ECO:0000313" key="2">
    <source>
        <dbReference type="EMBL" id="KGX92805.1"/>
    </source>
</evidence>
<dbReference type="STRING" id="1385510.GCA_000425205_01727"/>
<accession>A0A0A5GNQ8</accession>
<feature type="transmembrane region" description="Helical" evidence="1">
    <location>
        <begin position="37"/>
        <end position="57"/>
    </location>
</feature>
<dbReference type="Proteomes" id="UP000030528">
    <property type="component" value="Unassembled WGS sequence"/>
</dbReference>
<keyword evidence="1" id="KW-0472">Membrane</keyword>
<comment type="caution">
    <text evidence="2">The sequence shown here is derived from an EMBL/GenBank/DDBJ whole genome shotgun (WGS) entry which is preliminary data.</text>
</comment>
<sequence>MTAVALTMAMICLGLSGVLLFNEVLRARTESGRSIRKGRIVFPFAGYVVFFTVFLMLQNG</sequence>
<proteinExistence type="predicted"/>
<reference evidence="2 3" key="1">
    <citation type="submission" date="2013-08" db="EMBL/GenBank/DDBJ databases">
        <authorList>
            <person name="Huang J."/>
            <person name="Wang G."/>
        </authorList>
    </citation>
    <scope>NUCLEOTIDE SEQUENCE [LARGE SCALE GENOMIC DNA]</scope>
    <source>
        <strain evidence="2 3">JSM 076056</strain>
    </source>
</reference>